<feature type="non-terminal residue" evidence="3">
    <location>
        <position position="1"/>
    </location>
</feature>
<dbReference type="EMBL" id="CAXAMN010026266">
    <property type="protein sequence ID" value="CAK9101752.1"/>
    <property type="molecule type" value="Genomic_DNA"/>
</dbReference>
<evidence type="ECO:0000313" key="4">
    <source>
        <dbReference type="Proteomes" id="UP001642484"/>
    </source>
</evidence>
<feature type="region of interest" description="Disordered" evidence="1">
    <location>
        <begin position="124"/>
        <end position="151"/>
    </location>
</feature>
<proteinExistence type="predicted"/>
<keyword evidence="4" id="KW-1185">Reference proteome</keyword>
<sequence>KTVFLRNLTPEKALLFMLVGASTGWQISQGASFRRSAKVSLISPSEKLKILQSPPSTVPPVVPEDWAQRFGADNVPLFWNESLTTGKSRQSLIAAQGQVPSWKLRLHAVLSTMDFVQCSENAKVRKHSGLASTKDEEDEPMEPASDNEGSK</sequence>
<gene>
    <name evidence="2" type="ORF">CCMP2556_LOCUS47959</name>
    <name evidence="3" type="ORF">CCMP2556_LOCUS47960</name>
</gene>
<dbReference type="Proteomes" id="UP001642484">
    <property type="component" value="Unassembled WGS sequence"/>
</dbReference>
<evidence type="ECO:0000256" key="1">
    <source>
        <dbReference type="SAM" id="MobiDB-lite"/>
    </source>
</evidence>
<protein>
    <submittedName>
        <fullName evidence="3">Uncharacterized protein</fullName>
    </submittedName>
</protein>
<comment type="caution">
    <text evidence="3">The sequence shown here is derived from an EMBL/GenBank/DDBJ whole genome shotgun (WGS) entry which is preliminary data.</text>
</comment>
<name>A0ABP0RRD1_9DINO</name>
<accession>A0ABP0RRD1</accession>
<organism evidence="3 4">
    <name type="scientific">Durusdinium trenchii</name>
    <dbReference type="NCBI Taxonomy" id="1381693"/>
    <lineage>
        <taxon>Eukaryota</taxon>
        <taxon>Sar</taxon>
        <taxon>Alveolata</taxon>
        <taxon>Dinophyceae</taxon>
        <taxon>Suessiales</taxon>
        <taxon>Symbiodiniaceae</taxon>
        <taxon>Durusdinium</taxon>
    </lineage>
</organism>
<dbReference type="EMBL" id="CAXAMN010026265">
    <property type="protein sequence ID" value="CAK9101750.1"/>
    <property type="molecule type" value="Genomic_DNA"/>
</dbReference>
<evidence type="ECO:0000313" key="3">
    <source>
        <dbReference type="EMBL" id="CAK9101752.1"/>
    </source>
</evidence>
<reference evidence="3 4" key="1">
    <citation type="submission" date="2024-02" db="EMBL/GenBank/DDBJ databases">
        <authorList>
            <person name="Chen Y."/>
            <person name="Shah S."/>
            <person name="Dougan E. K."/>
            <person name="Thang M."/>
            <person name="Chan C."/>
        </authorList>
    </citation>
    <scope>NUCLEOTIDE SEQUENCE [LARGE SCALE GENOMIC DNA]</scope>
</reference>
<evidence type="ECO:0000313" key="2">
    <source>
        <dbReference type="EMBL" id="CAK9101750.1"/>
    </source>
</evidence>